<dbReference type="AlphaFoldDB" id="A0A4U1FGT3"/>
<reference evidence="2" key="1">
    <citation type="journal article" date="2019" name="IScience">
        <title>Narwhal Genome Reveals Long-Term Low Genetic Diversity despite Current Large Abundance Size.</title>
        <authorList>
            <person name="Westbury M.V."/>
            <person name="Petersen B."/>
            <person name="Garde E."/>
            <person name="Heide-Jorgensen M.P."/>
            <person name="Lorenzen E.D."/>
        </authorList>
    </citation>
    <scope>NUCLEOTIDE SEQUENCE [LARGE SCALE GENOMIC DNA]</scope>
</reference>
<dbReference type="EMBL" id="RWIC01000178">
    <property type="protein sequence ID" value="TKC48116.1"/>
    <property type="molecule type" value="Genomic_DNA"/>
</dbReference>
<organism evidence="1 2">
    <name type="scientific">Monodon monoceros</name>
    <name type="common">Narwhal</name>
    <name type="synonym">Ceratodon monodon</name>
    <dbReference type="NCBI Taxonomy" id="40151"/>
    <lineage>
        <taxon>Eukaryota</taxon>
        <taxon>Metazoa</taxon>
        <taxon>Chordata</taxon>
        <taxon>Craniata</taxon>
        <taxon>Vertebrata</taxon>
        <taxon>Euteleostomi</taxon>
        <taxon>Mammalia</taxon>
        <taxon>Eutheria</taxon>
        <taxon>Laurasiatheria</taxon>
        <taxon>Artiodactyla</taxon>
        <taxon>Whippomorpha</taxon>
        <taxon>Cetacea</taxon>
        <taxon>Odontoceti</taxon>
        <taxon>Monodontidae</taxon>
        <taxon>Monodon</taxon>
    </lineage>
</organism>
<gene>
    <name evidence="1" type="ORF">EI555_005272</name>
</gene>
<dbReference type="Proteomes" id="UP000308365">
    <property type="component" value="Unassembled WGS sequence"/>
</dbReference>
<feature type="non-terminal residue" evidence="1">
    <location>
        <position position="1"/>
    </location>
</feature>
<sequence>LQVGVTNESPAEAEKSVSSSLSLLPLQLLTRNLLFSIEGELFLISLDRKGKGEAVAYPLYMEYENTETCSRTLETSGSDRFLYLCFPGLRASLMNQECCVPVLCWKGKKKVTKYQKSQDPEADFIPPVFVFKCIEQLALTGRFWITPDILEPTVICITSAHECPIKAPKAFIKHSPCSISSALCLRRCQAFTQKAHYEHFAVCCYRPSILKSSEKAVPPCSQRTPRPRGTVPYLRDRGGDLVEIKLLTKEEQEVTMIRKKSPPQFSPSNPCSLLVTMKKDCQQWKVKKRLSPQNPTFTVGSYQEKCTKFIQEEECKYIREVANH</sequence>
<comment type="caution">
    <text evidence="1">The sequence shown here is derived from an EMBL/GenBank/DDBJ whole genome shotgun (WGS) entry which is preliminary data.</text>
</comment>
<evidence type="ECO:0000313" key="2">
    <source>
        <dbReference type="Proteomes" id="UP000308365"/>
    </source>
</evidence>
<accession>A0A4U1FGT3</accession>
<name>A0A4U1FGT3_MONMO</name>
<evidence type="ECO:0000313" key="1">
    <source>
        <dbReference type="EMBL" id="TKC48116.1"/>
    </source>
</evidence>
<proteinExistence type="predicted"/>
<protein>
    <submittedName>
        <fullName evidence="1">Uncharacterized protein</fullName>
    </submittedName>
</protein>